<dbReference type="SMART" id="SM00490">
    <property type="entry name" value="HELICc"/>
    <property type="match status" value="1"/>
</dbReference>
<gene>
    <name evidence="4" type="ORF">HMPREF1317_2423</name>
</gene>
<accession>J0XRT7</accession>
<feature type="domain" description="Helicase C-terminal" evidence="3">
    <location>
        <begin position="162"/>
        <end position="269"/>
    </location>
</feature>
<dbReference type="AlphaFoldDB" id="J0XRT7"/>
<keyword evidence="1" id="KW-0378">Hydrolase</keyword>
<evidence type="ECO:0000259" key="3">
    <source>
        <dbReference type="PROSITE" id="PS51194"/>
    </source>
</evidence>
<organism evidence="4 5">
    <name type="scientific">Schaalia georgiae F0490</name>
    <dbReference type="NCBI Taxonomy" id="1125717"/>
    <lineage>
        <taxon>Bacteria</taxon>
        <taxon>Bacillati</taxon>
        <taxon>Actinomycetota</taxon>
        <taxon>Actinomycetes</taxon>
        <taxon>Actinomycetales</taxon>
        <taxon>Actinomycetaceae</taxon>
        <taxon>Schaalia</taxon>
    </lineage>
</organism>
<keyword evidence="2 4" id="KW-0347">Helicase</keyword>
<dbReference type="CDD" id="cd18791">
    <property type="entry name" value="SF2_C_RHA"/>
    <property type="match status" value="1"/>
</dbReference>
<dbReference type="PROSITE" id="PS51194">
    <property type="entry name" value="HELICASE_CTER"/>
    <property type="match status" value="1"/>
</dbReference>
<dbReference type="PANTHER" id="PTHR43519">
    <property type="entry name" value="ATP-DEPENDENT RNA HELICASE HRPB"/>
    <property type="match status" value="1"/>
</dbReference>
<protein>
    <submittedName>
        <fullName evidence="4">Helicase C-terminal domain protein</fullName>
    </submittedName>
</protein>
<dbReference type="EMBL" id="AKFS01000025">
    <property type="protein sequence ID" value="EJF51566.1"/>
    <property type="molecule type" value="Genomic_DNA"/>
</dbReference>
<comment type="caution">
    <text evidence="4">The sequence shown here is derived from an EMBL/GenBank/DDBJ whole genome shotgun (WGS) entry which is preliminary data.</text>
</comment>
<dbReference type="SUPFAM" id="SSF52540">
    <property type="entry name" value="P-loop containing nucleoside triphosphate hydrolases"/>
    <property type="match status" value="1"/>
</dbReference>
<evidence type="ECO:0000313" key="5">
    <source>
        <dbReference type="Proteomes" id="UP000004578"/>
    </source>
</evidence>
<dbReference type="InterPro" id="IPR027417">
    <property type="entry name" value="P-loop_NTPase"/>
</dbReference>
<evidence type="ECO:0000256" key="2">
    <source>
        <dbReference type="ARBA" id="ARBA00022806"/>
    </source>
</evidence>
<feature type="non-terminal residue" evidence="4">
    <location>
        <position position="269"/>
    </location>
</feature>
<dbReference type="GO" id="GO:0004386">
    <property type="term" value="F:helicase activity"/>
    <property type="evidence" value="ECO:0007669"/>
    <property type="project" value="UniProtKB-KW"/>
</dbReference>
<evidence type="ECO:0000313" key="4">
    <source>
        <dbReference type="EMBL" id="EJF51566.1"/>
    </source>
</evidence>
<dbReference type="Pfam" id="PF00271">
    <property type="entry name" value="Helicase_C"/>
    <property type="match status" value="1"/>
</dbReference>
<keyword evidence="2 4" id="KW-0067">ATP-binding</keyword>
<keyword evidence="2 4" id="KW-0547">Nucleotide-binding</keyword>
<sequence length="269" mass="28269">MRAAARRIARLLGERVGGQVGYTVRGDSAASRSTRVEMVTPGVLLRRLQRDPELPAVAGVLLDEFHERDLDTDLALSFLLDARAALREDLFVALTSATLEASRTAGLLEDATGTAPALIDIPGAIHPLDVRWAPPPRGAEPLGAVGGRVGVRREFLAHVARTVESAYAGSEGDLLVFLPGVAEIERVRSLISAPGADVLPLHGRLSAAQQDAALSPGSQRRIVLSTSIAESSLTVPGVRVVVDASLAREPRLDAARGISQLATVPASRA</sequence>
<dbReference type="GO" id="GO:0016787">
    <property type="term" value="F:hydrolase activity"/>
    <property type="evidence" value="ECO:0007669"/>
    <property type="project" value="UniProtKB-KW"/>
</dbReference>
<name>J0XRT7_9ACTO</name>
<reference evidence="4 5" key="1">
    <citation type="submission" date="2012-05" db="EMBL/GenBank/DDBJ databases">
        <authorList>
            <person name="Harkins D.M."/>
            <person name="Madupu R."/>
            <person name="Durkin A.S."/>
            <person name="Torralba M."/>
            <person name="Methe B."/>
            <person name="Sutton G.G."/>
            <person name="Nelson K.E."/>
        </authorList>
    </citation>
    <scope>NUCLEOTIDE SEQUENCE [LARGE SCALE GENOMIC DNA]</scope>
    <source>
        <strain evidence="4 5">F0490</strain>
    </source>
</reference>
<proteinExistence type="predicted"/>
<dbReference type="InterPro" id="IPR001650">
    <property type="entry name" value="Helicase_C-like"/>
</dbReference>
<dbReference type="Proteomes" id="UP000004578">
    <property type="component" value="Unassembled WGS sequence"/>
</dbReference>
<evidence type="ECO:0000256" key="1">
    <source>
        <dbReference type="ARBA" id="ARBA00022801"/>
    </source>
</evidence>
<keyword evidence="5" id="KW-1185">Reference proteome</keyword>
<dbReference type="PANTHER" id="PTHR43519:SF1">
    <property type="entry name" value="ATP-DEPENDENT RNA HELICASE HRPB"/>
    <property type="match status" value="1"/>
</dbReference>
<dbReference type="Gene3D" id="3.40.50.300">
    <property type="entry name" value="P-loop containing nucleotide triphosphate hydrolases"/>
    <property type="match status" value="2"/>
</dbReference>